<evidence type="ECO:0000256" key="1">
    <source>
        <dbReference type="SAM" id="MobiDB-lite"/>
    </source>
</evidence>
<protein>
    <submittedName>
        <fullName evidence="3">Bcl2-associated agonist of cell death</fullName>
    </submittedName>
</protein>
<dbReference type="RefSeq" id="XP_025049035.1">
    <property type="nucleotide sequence ID" value="XM_025193250.1"/>
</dbReference>
<name>A0A3Q0FSB5_ALLSI</name>
<dbReference type="GO" id="GO:0006915">
    <property type="term" value="P:apoptotic process"/>
    <property type="evidence" value="ECO:0007669"/>
    <property type="project" value="InterPro"/>
</dbReference>
<reference evidence="3" key="1">
    <citation type="submission" date="2025-08" db="UniProtKB">
        <authorList>
            <consortium name="RefSeq"/>
        </authorList>
    </citation>
    <scope>IDENTIFICATION</scope>
</reference>
<dbReference type="GeneID" id="112548233"/>
<sequence>MLLLVRCASPRPTLSFFIPPLAPGRPRTRGSADGRSERPGPGHAAPVSMFRLEEFPEEPPIAEPPHWGVPIPRGCRGSPTPALTPARPADPRTRLPSAPSAAEPTEPGTPQFRGRSRSAPPVLWAAARFGRELRRMSDEFDVVLQVWGGAGYP</sequence>
<dbReference type="PANTHER" id="PTHR28540:SF1">
    <property type="entry name" value="BCL2-ASSOCIATED AGONIST OF CELL DEATH"/>
    <property type="match status" value="1"/>
</dbReference>
<dbReference type="AlphaFoldDB" id="A0A3Q0FSB5"/>
<gene>
    <name evidence="3" type="primary">BAD</name>
</gene>
<dbReference type="KEGG" id="asn:112548233"/>
<feature type="region of interest" description="Disordered" evidence="1">
    <location>
        <begin position="18"/>
        <end position="118"/>
    </location>
</feature>
<dbReference type="Pfam" id="PF10514">
    <property type="entry name" value="Bcl-2_BAD"/>
    <property type="match status" value="1"/>
</dbReference>
<organism evidence="2 3">
    <name type="scientific">Alligator sinensis</name>
    <name type="common">Chinese alligator</name>
    <dbReference type="NCBI Taxonomy" id="38654"/>
    <lineage>
        <taxon>Eukaryota</taxon>
        <taxon>Metazoa</taxon>
        <taxon>Chordata</taxon>
        <taxon>Craniata</taxon>
        <taxon>Vertebrata</taxon>
        <taxon>Euteleostomi</taxon>
        <taxon>Archelosauria</taxon>
        <taxon>Archosauria</taxon>
        <taxon>Crocodylia</taxon>
        <taxon>Alligatoridae</taxon>
        <taxon>Alligatorinae</taxon>
        <taxon>Alligator</taxon>
    </lineage>
</organism>
<feature type="compositionally biased region" description="Low complexity" evidence="1">
    <location>
        <begin position="96"/>
        <end position="110"/>
    </location>
</feature>
<dbReference type="InParanoid" id="A0A3Q0FSB5"/>
<accession>A0A3Q0FSB5</accession>
<dbReference type="Proteomes" id="UP000189705">
    <property type="component" value="Unplaced"/>
</dbReference>
<dbReference type="STRING" id="38654.A0A3Q0FSB5"/>
<feature type="compositionally biased region" description="Basic and acidic residues" evidence="1">
    <location>
        <begin position="30"/>
        <end position="40"/>
    </location>
</feature>
<dbReference type="InterPro" id="IPR018868">
    <property type="entry name" value="BAD"/>
</dbReference>
<keyword evidence="2" id="KW-1185">Reference proteome</keyword>
<evidence type="ECO:0000313" key="2">
    <source>
        <dbReference type="Proteomes" id="UP000189705"/>
    </source>
</evidence>
<dbReference type="CTD" id="572"/>
<proteinExistence type="predicted"/>
<dbReference type="PANTHER" id="PTHR28540">
    <property type="entry name" value="BCL2-ASSOCIATED AGONIST OF CELL DEATH"/>
    <property type="match status" value="1"/>
</dbReference>
<evidence type="ECO:0000313" key="3">
    <source>
        <dbReference type="RefSeq" id="XP_025049035.1"/>
    </source>
</evidence>